<evidence type="ECO:0000313" key="5">
    <source>
        <dbReference type="Proteomes" id="UP000030428"/>
    </source>
</evidence>
<organism evidence="4 5">
    <name type="scientific">Candidatus Thiomargarita nelsonii</name>
    <dbReference type="NCBI Taxonomy" id="1003181"/>
    <lineage>
        <taxon>Bacteria</taxon>
        <taxon>Pseudomonadati</taxon>
        <taxon>Pseudomonadota</taxon>
        <taxon>Gammaproteobacteria</taxon>
        <taxon>Thiotrichales</taxon>
        <taxon>Thiotrichaceae</taxon>
        <taxon>Thiomargarita</taxon>
    </lineage>
</organism>
<dbReference type="Proteomes" id="UP000030428">
    <property type="component" value="Unassembled WGS sequence"/>
</dbReference>
<evidence type="ECO:0000256" key="2">
    <source>
        <dbReference type="ARBA" id="ARBA00022840"/>
    </source>
</evidence>
<name>A0A0A6P9W0_9GAMM</name>
<dbReference type="SUPFAM" id="SSF56112">
    <property type="entry name" value="Protein kinase-like (PK-like)"/>
    <property type="match status" value="1"/>
</dbReference>
<dbReference type="GO" id="GO:0005524">
    <property type="term" value="F:ATP binding"/>
    <property type="evidence" value="ECO:0007669"/>
    <property type="project" value="UniProtKB-KW"/>
</dbReference>
<dbReference type="GO" id="GO:0016740">
    <property type="term" value="F:transferase activity"/>
    <property type="evidence" value="ECO:0007669"/>
    <property type="project" value="UniProtKB-KW"/>
</dbReference>
<keyword evidence="1" id="KW-0547">Nucleotide-binding</keyword>
<dbReference type="Gene3D" id="3.90.1200.10">
    <property type="match status" value="1"/>
</dbReference>
<keyword evidence="5" id="KW-1185">Reference proteome</keyword>
<sequence length="334" mass="37869">MSDRLNALENWLQAYLGKAAPQIVPITNDASFRRYFRVTVDGISYVIMDAPPDKENCLPFVDIAQRLYASGLNAPKIVASHLEQGFLLLSDLGSQLYLSALNEGQFENLYADALNALVLMQKNVDTQGLPLYDHGLLHNEMDLFTNWLVDKHLNLSLSQTERASLESCFELLSASALSQPQVFVHRDYHSRNLMVVPQQNPGILDFQDAVKGPVTYDLVSLLRDCYIAWPLNRVKEWAGHYYTQTQQAGILKNVDEGQFFHWFDWMGIQRHLKASGIFARLYHRDGKSGYLKDIPRTLNYIVEVGANYPELAVLHKLVSQQVLPACQQKLAESV</sequence>
<gene>
    <name evidence="4" type="ORF">PN36_04475</name>
</gene>
<keyword evidence="2" id="KW-0067">ATP-binding</keyword>
<dbReference type="PANTHER" id="PTHR33540:SF1">
    <property type="entry name" value="N-ACETYLMURAMATE_N-ACETYLGLUCOSAMINE KINASE"/>
    <property type="match status" value="1"/>
</dbReference>
<dbReference type="EMBL" id="JSZA02000012">
    <property type="protein sequence ID" value="KHD07565.1"/>
    <property type="molecule type" value="Genomic_DNA"/>
</dbReference>
<protein>
    <submittedName>
        <fullName evidence="4">Aminoglycoside phosphotransferase</fullName>
    </submittedName>
</protein>
<accession>A0A0A6P9W0</accession>
<reference evidence="4 5" key="1">
    <citation type="journal article" date="2016" name="Front. Microbiol.">
        <title>Single-Cell (Meta-)Genomics of a Dimorphic Candidatus Thiomargarita nelsonii Reveals Genomic Plasticity.</title>
        <authorList>
            <person name="Flood B.E."/>
            <person name="Fliss P."/>
            <person name="Jones D.S."/>
            <person name="Dick G.J."/>
            <person name="Jain S."/>
            <person name="Kaster A.K."/>
            <person name="Winkel M."/>
            <person name="Mussmann M."/>
            <person name="Bailey J."/>
        </authorList>
    </citation>
    <scope>NUCLEOTIDE SEQUENCE [LARGE SCALE GENOMIC DNA]</scope>
    <source>
        <strain evidence="4">Hydrate Ridge</strain>
    </source>
</reference>
<evidence type="ECO:0000259" key="3">
    <source>
        <dbReference type="Pfam" id="PF01636"/>
    </source>
</evidence>
<dbReference type="InterPro" id="IPR011009">
    <property type="entry name" value="Kinase-like_dom_sf"/>
</dbReference>
<dbReference type="Pfam" id="PF01636">
    <property type="entry name" value="APH"/>
    <property type="match status" value="1"/>
</dbReference>
<evidence type="ECO:0000313" key="4">
    <source>
        <dbReference type="EMBL" id="KHD07565.1"/>
    </source>
</evidence>
<proteinExistence type="predicted"/>
<comment type="caution">
    <text evidence="4">The sequence shown here is derived from an EMBL/GenBank/DDBJ whole genome shotgun (WGS) entry which is preliminary data.</text>
</comment>
<dbReference type="Gene3D" id="3.30.200.20">
    <property type="entry name" value="Phosphorylase Kinase, domain 1"/>
    <property type="match status" value="1"/>
</dbReference>
<dbReference type="InterPro" id="IPR002575">
    <property type="entry name" value="Aminoglycoside_PTrfase"/>
</dbReference>
<dbReference type="AlphaFoldDB" id="A0A0A6P9W0"/>
<dbReference type="PANTHER" id="PTHR33540">
    <property type="entry name" value="TRNA THREONYLCARBAMOYLADENOSINE BIOSYNTHESIS PROTEIN TSAE"/>
    <property type="match status" value="1"/>
</dbReference>
<evidence type="ECO:0000256" key="1">
    <source>
        <dbReference type="ARBA" id="ARBA00022741"/>
    </source>
</evidence>
<feature type="domain" description="Aminoglycoside phosphotransferase" evidence="3">
    <location>
        <begin position="23"/>
        <end position="231"/>
    </location>
</feature>